<accession>A0AC58TT77</accession>
<proteinExistence type="predicted"/>
<gene>
    <name evidence="2" type="primary">LOC107793647</name>
</gene>
<name>A0AC58TT77_TOBAC</name>
<keyword evidence="1" id="KW-1185">Reference proteome</keyword>
<sequence length="195" mass="22253">MLAKVIALATIIDDIYDAYGSYDEHMCFTEALERWDVSAIDELPPYMKSCYLAILGVYAEMEEELAKRGESYRVDYAKNEMKKLTRAYFEEAKWSHSASYIPTFEEYMKVALDSSGYMMAATTSLIGIGDNLINKNVMDWVTHEPLIVQASTVIARLMDDMAGHEFEQERGHEPSAVECYMKQHGTSKEEVLLEL</sequence>
<dbReference type="RefSeq" id="XP_075100430.1">
    <property type="nucleotide sequence ID" value="XM_075244329.1"/>
</dbReference>
<reference evidence="1" key="1">
    <citation type="journal article" date="2014" name="Nat. Commun.">
        <title>The tobacco genome sequence and its comparison with those of tomato and potato.</title>
        <authorList>
            <person name="Sierro N."/>
            <person name="Battey J.N."/>
            <person name="Ouadi S."/>
            <person name="Bakaher N."/>
            <person name="Bovet L."/>
            <person name="Willig A."/>
            <person name="Goepfert S."/>
            <person name="Peitsch M.C."/>
            <person name="Ivanov N.V."/>
        </authorList>
    </citation>
    <scope>NUCLEOTIDE SEQUENCE [LARGE SCALE GENOMIC DNA]</scope>
</reference>
<evidence type="ECO:0000313" key="1">
    <source>
        <dbReference type="Proteomes" id="UP000790787"/>
    </source>
</evidence>
<reference evidence="2" key="2">
    <citation type="submission" date="2025-08" db="UniProtKB">
        <authorList>
            <consortium name="RefSeq"/>
        </authorList>
    </citation>
    <scope>IDENTIFICATION</scope>
    <source>
        <tissue evidence="2">Leaf</tissue>
    </source>
</reference>
<organism evidence="1 2">
    <name type="scientific">Nicotiana tabacum</name>
    <name type="common">Common tobacco</name>
    <dbReference type="NCBI Taxonomy" id="4097"/>
    <lineage>
        <taxon>Eukaryota</taxon>
        <taxon>Viridiplantae</taxon>
        <taxon>Streptophyta</taxon>
        <taxon>Embryophyta</taxon>
        <taxon>Tracheophyta</taxon>
        <taxon>Spermatophyta</taxon>
        <taxon>Magnoliopsida</taxon>
        <taxon>eudicotyledons</taxon>
        <taxon>Gunneridae</taxon>
        <taxon>Pentapetalae</taxon>
        <taxon>asterids</taxon>
        <taxon>lamiids</taxon>
        <taxon>Solanales</taxon>
        <taxon>Solanaceae</taxon>
        <taxon>Nicotianoideae</taxon>
        <taxon>Nicotianeae</taxon>
        <taxon>Nicotiana</taxon>
    </lineage>
</organism>
<protein>
    <submittedName>
        <fullName evidence="2">(-)-germacrene D synthase-like</fullName>
    </submittedName>
</protein>
<dbReference type="Proteomes" id="UP000790787">
    <property type="component" value="Chromosome 22"/>
</dbReference>
<evidence type="ECO:0000313" key="2">
    <source>
        <dbReference type="RefSeq" id="XP_075100430.1"/>
    </source>
</evidence>